<dbReference type="EMBL" id="JACCBM010000001">
    <property type="protein sequence ID" value="NYD72332.1"/>
    <property type="molecule type" value="Genomic_DNA"/>
</dbReference>
<dbReference type="InterPro" id="IPR043777">
    <property type="entry name" value="DUF5719"/>
</dbReference>
<evidence type="ECO:0008006" key="5">
    <source>
        <dbReference type="Google" id="ProtNLM"/>
    </source>
</evidence>
<feature type="compositionally biased region" description="Low complexity" evidence="1">
    <location>
        <begin position="11"/>
        <end position="97"/>
    </location>
</feature>
<protein>
    <recommendedName>
        <fullName evidence="5">Large extracellular alpha-helical protein</fullName>
    </recommendedName>
</protein>
<feature type="compositionally biased region" description="Low complexity" evidence="1">
    <location>
        <begin position="114"/>
        <end position="125"/>
    </location>
</feature>
<comment type="caution">
    <text evidence="3">The sequence shown here is derived from an EMBL/GenBank/DDBJ whole genome shotgun (WGS) entry which is preliminary data.</text>
</comment>
<feature type="region of interest" description="Disordered" evidence="1">
    <location>
        <begin position="1"/>
        <end position="125"/>
    </location>
</feature>
<name>A0A852SUB3_9MICO</name>
<accession>A0A852SUB3</accession>
<gene>
    <name evidence="3" type="ORF">BJ984_003490</name>
</gene>
<evidence type="ECO:0000256" key="2">
    <source>
        <dbReference type="SAM" id="Phobius"/>
    </source>
</evidence>
<dbReference type="RefSeq" id="WP_179549114.1">
    <property type="nucleotide sequence ID" value="NZ_BSEW01000002.1"/>
</dbReference>
<feature type="compositionally biased region" description="Basic residues" evidence="1">
    <location>
        <begin position="98"/>
        <end position="113"/>
    </location>
</feature>
<evidence type="ECO:0000256" key="1">
    <source>
        <dbReference type="SAM" id="MobiDB-lite"/>
    </source>
</evidence>
<dbReference type="Proteomes" id="UP000549913">
    <property type="component" value="Unassembled WGS sequence"/>
</dbReference>
<keyword evidence="4" id="KW-1185">Reference proteome</keyword>
<proteinExistence type="predicted"/>
<organism evidence="3 4">
    <name type="scientific">Herbiconiux flava</name>
    <dbReference type="NCBI Taxonomy" id="881268"/>
    <lineage>
        <taxon>Bacteria</taxon>
        <taxon>Bacillati</taxon>
        <taxon>Actinomycetota</taxon>
        <taxon>Actinomycetes</taxon>
        <taxon>Micrococcales</taxon>
        <taxon>Microbacteriaceae</taxon>
        <taxon>Herbiconiux</taxon>
    </lineage>
</organism>
<feature type="transmembrane region" description="Helical" evidence="2">
    <location>
        <begin position="129"/>
        <end position="151"/>
    </location>
</feature>
<keyword evidence="2" id="KW-0812">Transmembrane</keyword>
<keyword evidence="2" id="KW-1133">Transmembrane helix</keyword>
<evidence type="ECO:0000313" key="3">
    <source>
        <dbReference type="EMBL" id="NYD72332.1"/>
    </source>
</evidence>
<reference evidence="3 4" key="1">
    <citation type="submission" date="2020-07" db="EMBL/GenBank/DDBJ databases">
        <title>Sequencing the genomes of 1000 actinobacteria strains.</title>
        <authorList>
            <person name="Klenk H.-P."/>
        </authorList>
    </citation>
    <scope>NUCLEOTIDE SEQUENCE [LARGE SCALE GENOMIC DNA]</scope>
    <source>
        <strain evidence="3 4">DSM 26474</strain>
    </source>
</reference>
<dbReference type="AlphaFoldDB" id="A0A852SUB3"/>
<dbReference type="Pfam" id="PF18986">
    <property type="entry name" value="DUF5719"/>
    <property type="match status" value="1"/>
</dbReference>
<keyword evidence="2" id="KW-0472">Membrane</keyword>
<sequence length="593" mass="58513">MADESRPTNGEPENTDATAAPAEPANTTPAAAPAGAGATESTESTESTDSAASTGANDVTDPAATPATSTDAGATTAAGAAAAAAADAGADSGAAAKRAARPRRTRRPAKPAKRPASGSRRAVATGARVATGVVVVALGAAVVGAAFVLPLPTVTAAPASETVDPAPAEEVRACPGPLVRLSDESGQDATAISGVGTAQTSEAASTPDAAIDVSALLSPDDRTSTGDSAPLRIALPADEAAAGDTLFAAAQSQNVAEGDLVGLATAACGEASADSWLVAGSTTVGRTSFVVLGNPGDVPAVVDLALYGEQGSIDAPGASNIDVPARSTRILSLAGLAPDLASPVLHVTAEVGAVTAALQQSVVRGLAPGGVELAGATAAASTEQVVAGIRVSGTSSIAEQVGSPETADLQSVLRMLVPGTDPASVTIRVSEERTGGTETEYQVGLTPGVVTEFPLQDIPDGLYSVTIDSDQPVVAGARTSTIVNGKTDFAWYQPVEQLDSPFFVTIADAPGARLHLVNESEGDADVVFAKTDGAESTGTFVPGARSLSLEPGSYLVTSSVPVGATVSYFGDGVLSSYSIARPGPEATPITVYP</sequence>
<evidence type="ECO:0000313" key="4">
    <source>
        <dbReference type="Proteomes" id="UP000549913"/>
    </source>
</evidence>